<dbReference type="SUPFAM" id="SSF54637">
    <property type="entry name" value="Thioesterase/thiol ester dehydrase-isomerase"/>
    <property type="match status" value="1"/>
</dbReference>
<gene>
    <name evidence="4" type="ORF">IAB77_03525</name>
</gene>
<feature type="active site" evidence="1">
    <location>
        <position position="34"/>
    </location>
</feature>
<accession>A0A9D0ZDJ8</accession>
<name>A0A9D0ZDJ8_9FIRM</name>
<evidence type="ECO:0000256" key="1">
    <source>
        <dbReference type="PIRSR" id="PIRSR014972-1"/>
    </source>
</evidence>
<reference evidence="4" key="2">
    <citation type="journal article" date="2021" name="PeerJ">
        <title>Extensive microbial diversity within the chicken gut microbiome revealed by metagenomics and culture.</title>
        <authorList>
            <person name="Gilroy R."/>
            <person name="Ravi A."/>
            <person name="Getino M."/>
            <person name="Pursley I."/>
            <person name="Horton D.L."/>
            <person name="Alikhan N.F."/>
            <person name="Baker D."/>
            <person name="Gharbi K."/>
            <person name="Hall N."/>
            <person name="Watson M."/>
            <person name="Adriaenssens E.M."/>
            <person name="Foster-Nyarko E."/>
            <person name="Jarju S."/>
            <person name="Secka A."/>
            <person name="Antonio M."/>
            <person name="Oren A."/>
            <person name="Chaudhuri R.R."/>
            <person name="La Ragione R."/>
            <person name="Hildebrand F."/>
            <person name="Pallen M.J."/>
        </authorList>
    </citation>
    <scope>NUCLEOTIDE SEQUENCE</scope>
    <source>
        <strain evidence="4">ChiBcolR7-354</strain>
    </source>
</reference>
<dbReference type="PANTHER" id="PTHR36934:SF1">
    <property type="entry name" value="THIOESTERASE DOMAIN-CONTAINING PROTEIN"/>
    <property type="match status" value="1"/>
</dbReference>
<dbReference type="PIRSF" id="PIRSF014972">
    <property type="entry name" value="FlK"/>
    <property type="match status" value="1"/>
</dbReference>
<dbReference type="EMBL" id="DVGA01000037">
    <property type="protein sequence ID" value="HIQ78309.1"/>
    <property type="molecule type" value="Genomic_DNA"/>
</dbReference>
<dbReference type="PANTHER" id="PTHR36934">
    <property type="entry name" value="BLR0278 PROTEIN"/>
    <property type="match status" value="1"/>
</dbReference>
<dbReference type="InterPro" id="IPR029069">
    <property type="entry name" value="HotDog_dom_sf"/>
</dbReference>
<dbReference type="Gene3D" id="3.10.129.10">
    <property type="entry name" value="Hotdog Thioesterase"/>
    <property type="match status" value="1"/>
</dbReference>
<evidence type="ECO:0000259" key="3">
    <source>
        <dbReference type="Pfam" id="PF22636"/>
    </source>
</evidence>
<dbReference type="Pfam" id="PF22636">
    <property type="entry name" value="FlK"/>
    <property type="match status" value="1"/>
</dbReference>
<dbReference type="Proteomes" id="UP000824262">
    <property type="component" value="Unassembled WGS sequence"/>
</dbReference>
<evidence type="ECO:0000256" key="2">
    <source>
        <dbReference type="PIRSR" id="PIRSR014972-2"/>
    </source>
</evidence>
<feature type="active site" evidence="1">
    <location>
        <position position="68"/>
    </location>
</feature>
<proteinExistence type="predicted"/>
<comment type="caution">
    <text evidence="4">The sequence shown here is derived from an EMBL/GenBank/DDBJ whole genome shotgun (WGS) entry which is preliminary data.</text>
</comment>
<feature type="active site" evidence="1">
    <location>
        <position position="42"/>
    </location>
</feature>
<feature type="binding site" evidence="2">
    <location>
        <position position="112"/>
    </location>
    <ligand>
        <name>substrate</name>
    </ligand>
</feature>
<protein>
    <submittedName>
        <fullName evidence="4">Thioesterase family protein</fullName>
    </submittedName>
</protein>
<evidence type="ECO:0000313" key="5">
    <source>
        <dbReference type="Proteomes" id="UP000824262"/>
    </source>
</evidence>
<dbReference type="InterPro" id="IPR025540">
    <property type="entry name" value="FlK"/>
</dbReference>
<dbReference type="AlphaFoldDB" id="A0A9D0ZDJ8"/>
<reference evidence="4" key="1">
    <citation type="submission" date="2020-10" db="EMBL/GenBank/DDBJ databases">
        <authorList>
            <person name="Gilroy R."/>
        </authorList>
    </citation>
    <scope>NUCLEOTIDE SEQUENCE</scope>
    <source>
        <strain evidence="4">ChiBcolR7-354</strain>
    </source>
</reference>
<evidence type="ECO:0000313" key="4">
    <source>
        <dbReference type="EMBL" id="HIQ78309.1"/>
    </source>
</evidence>
<dbReference type="InterPro" id="IPR054485">
    <property type="entry name" value="FlK-like_dom"/>
</dbReference>
<sequence>MALETGIKGKAGFTVENQHTAKSLRSGGLDVLATPMMVALMEEAALTSVRPYLDEGMDTVGTSISVSHLSATPVGLKAWAESELVEIDRRRLVFSVKAYDEMGLIGEGTHERFIVDMEKFTAKCYSKLNK</sequence>
<feature type="binding site" evidence="2">
    <location>
        <position position="61"/>
    </location>
    <ligand>
        <name>substrate</name>
    </ligand>
</feature>
<organism evidence="4 5">
    <name type="scientific">Candidatus Scatomorpha intestinavium</name>
    <dbReference type="NCBI Taxonomy" id="2840922"/>
    <lineage>
        <taxon>Bacteria</taxon>
        <taxon>Bacillati</taxon>
        <taxon>Bacillota</taxon>
        <taxon>Clostridia</taxon>
        <taxon>Eubacteriales</taxon>
        <taxon>Candidatus Scatomorpha</taxon>
    </lineage>
</organism>
<feature type="binding site" evidence="2">
    <location>
        <position position="61"/>
    </location>
    <ligand>
        <name>CoA</name>
        <dbReference type="ChEBI" id="CHEBI:57287"/>
    </ligand>
</feature>
<feature type="domain" description="Fluoroacetyl-CoA-specific thioesterase-like" evidence="3">
    <location>
        <begin position="15"/>
        <end position="118"/>
    </location>
</feature>